<dbReference type="RefSeq" id="XP_010943613.1">
    <property type="nucleotide sequence ID" value="XM_010945311.3"/>
</dbReference>
<accession>A0A6I9SID0</accession>
<dbReference type="GO" id="GO:0016020">
    <property type="term" value="C:membrane"/>
    <property type="evidence" value="ECO:0007669"/>
    <property type="project" value="UniProtKB-SubCell"/>
</dbReference>
<evidence type="ECO:0000313" key="9">
    <source>
        <dbReference type="Proteomes" id="UP000504607"/>
    </source>
</evidence>
<feature type="transmembrane region" description="Helical" evidence="7">
    <location>
        <begin position="30"/>
        <end position="55"/>
    </location>
</feature>
<reference evidence="10" key="1">
    <citation type="submission" date="2025-08" db="UniProtKB">
        <authorList>
            <consortium name="RefSeq"/>
        </authorList>
    </citation>
    <scope>IDENTIFICATION</scope>
</reference>
<dbReference type="InterPro" id="IPR007656">
    <property type="entry name" value="GTD-bd"/>
</dbReference>
<evidence type="ECO:0000256" key="3">
    <source>
        <dbReference type="ARBA" id="ARBA00022989"/>
    </source>
</evidence>
<dbReference type="Proteomes" id="UP000504607">
    <property type="component" value="Unplaced"/>
</dbReference>
<dbReference type="OrthoDB" id="1933744at2759"/>
<feature type="region of interest" description="Disordered" evidence="6">
    <location>
        <begin position="184"/>
        <end position="212"/>
    </location>
</feature>
<evidence type="ECO:0000256" key="1">
    <source>
        <dbReference type="ARBA" id="ARBA00004370"/>
    </source>
</evidence>
<sequence>MSRSATKMACRAIESWTLCSLVGSYVDLALAYLFLCASTLAFLASKFLAVFGLALPCSCNGLFGRQPRCLQGLLIDYPANKIAAIHMSLRSRFPFDCPSRTSGCLRYDVKFMTDGGGGQRLSEMGRGKEESWGSTSYDPRSSKDLSLVSPTPVSGLESVASPRRAFLDVKGKGVLLGKRPPSVLHRRRRRRPPLSCRGKSLSAASPSPPLQLGWQREGTLCTPFSINGQGPMSEENGDGRYLFDECLGLVEGAASANECNSMEKDISASAKDVGGSEGNVTSVIKNLQRALKKEQSTHAVLSLELEKERNAAATAADEAMAMILRLQKEKAEIEMEARQYRNIVEEKSAYDEEEMLILKEIIIRREREKHVLEKEVKAYRQMMLDGGEQQSDSDLHDMTQLMGQRSGFSFDPFDDPTSLLQQIYESIEKKEKVNTMFEQVGDDGPLVAEKQSCSTGFGSESLSLSLDGNAGYSIHGHVKKDDSIERHQEEVSTIGGEWNIQFQEKGMVTMQNLCTLNRSQECGSHDVTSHLIDEDCGRVREIEMRLPLDKLYRDSCQTSDQRDDGLSQFETEACTHDVHVIDDKINWDDKGNEKEMDLSRTGLVSGTFGDSIMKNKLYGDNSVSCTTSNSVTRWTNGEPNIHRSCSDMTKGGQLMESSFDKASCVDLRRHSVSAVDYERYILENEVERLRKRLKIIQQGREQMSSSVERKEKESDHLLLLEEISHQLQEITQVTKPEKNGRQASLPPISSKVNLRKRRCCCVSRGLNDST</sequence>
<dbReference type="AlphaFoldDB" id="A0A6I9SID0"/>
<feature type="coiled-coil region" evidence="5">
    <location>
        <begin position="284"/>
        <end position="346"/>
    </location>
</feature>
<dbReference type="KEGG" id="egu:105061304"/>
<dbReference type="PANTHER" id="PTHR31422:SF3">
    <property type="entry name" value="GTD-BINDING DOMAIN-CONTAINING PROTEIN"/>
    <property type="match status" value="1"/>
</dbReference>
<keyword evidence="2 7" id="KW-0812">Transmembrane</keyword>
<evidence type="ECO:0000259" key="8">
    <source>
        <dbReference type="PROSITE" id="PS51775"/>
    </source>
</evidence>
<feature type="compositionally biased region" description="Low complexity" evidence="6">
    <location>
        <begin position="193"/>
        <end position="205"/>
    </location>
</feature>
<dbReference type="GeneID" id="105061304"/>
<dbReference type="InParanoid" id="A0A6I9SID0"/>
<protein>
    <submittedName>
        <fullName evidence="10">Uncharacterized protein LOC105061304 isoform X1</fullName>
    </submittedName>
</protein>
<feature type="region of interest" description="Disordered" evidence="6">
    <location>
        <begin position="118"/>
        <end position="153"/>
    </location>
</feature>
<dbReference type="PROSITE" id="PS51775">
    <property type="entry name" value="GTD_BINDING"/>
    <property type="match status" value="1"/>
</dbReference>
<evidence type="ECO:0000256" key="4">
    <source>
        <dbReference type="ARBA" id="ARBA00023136"/>
    </source>
</evidence>
<evidence type="ECO:0000256" key="2">
    <source>
        <dbReference type="ARBA" id="ARBA00022692"/>
    </source>
</evidence>
<evidence type="ECO:0000313" key="10">
    <source>
        <dbReference type="RefSeq" id="XP_010943613.1"/>
    </source>
</evidence>
<gene>
    <name evidence="10" type="primary">LOC105061304</name>
</gene>
<dbReference type="Pfam" id="PF04576">
    <property type="entry name" value="Zein-binding"/>
    <property type="match status" value="1"/>
</dbReference>
<comment type="subcellular location">
    <subcellularLocation>
        <location evidence="1">Membrane</location>
    </subcellularLocation>
</comment>
<keyword evidence="9" id="KW-1185">Reference proteome</keyword>
<name>A0A6I9SID0_ELAGV</name>
<keyword evidence="5" id="KW-0175">Coiled coil</keyword>
<organism evidence="9 10">
    <name type="scientific">Elaeis guineensis var. tenera</name>
    <name type="common">Oil palm</name>
    <dbReference type="NCBI Taxonomy" id="51953"/>
    <lineage>
        <taxon>Eukaryota</taxon>
        <taxon>Viridiplantae</taxon>
        <taxon>Streptophyta</taxon>
        <taxon>Embryophyta</taxon>
        <taxon>Tracheophyta</taxon>
        <taxon>Spermatophyta</taxon>
        <taxon>Magnoliopsida</taxon>
        <taxon>Liliopsida</taxon>
        <taxon>Arecaceae</taxon>
        <taxon>Arecoideae</taxon>
        <taxon>Cocoseae</taxon>
        <taxon>Elaeidinae</taxon>
        <taxon>Elaeis</taxon>
    </lineage>
</organism>
<feature type="domain" description="GTD-binding" evidence="8">
    <location>
        <begin position="282"/>
        <end position="380"/>
    </location>
</feature>
<proteinExistence type="predicted"/>
<keyword evidence="4 7" id="KW-0472">Membrane</keyword>
<dbReference type="GO" id="GO:0080115">
    <property type="term" value="F:myosin XI tail binding"/>
    <property type="evidence" value="ECO:0007669"/>
    <property type="project" value="UniProtKB-ARBA"/>
</dbReference>
<evidence type="ECO:0000256" key="5">
    <source>
        <dbReference type="SAM" id="Coils"/>
    </source>
</evidence>
<keyword evidence="3 7" id="KW-1133">Transmembrane helix</keyword>
<evidence type="ECO:0000256" key="6">
    <source>
        <dbReference type="SAM" id="MobiDB-lite"/>
    </source>
</evidence>
<dbReference type="PANTHER" id="PTHR31422">
    <property type="entry name" value="BNAANNG28530D PROTEIN"/>
    <property type="match status" value="1"/>
</dbReference>
<evidence type="ECO:0000256" key="7">
    <source>
        <dbReference type="SAM" id="Phobius"/>
    </source>
</evidence>